<dbReference type="InterPro" id="IPR000709">
    <property type="entry name" value="Leu_Ile_Val-bd"/>
</dbReference>
<evidence type="ECO:0000256" key="5">
    <source>
        <dbReference type="SAM" id="SignalP"/>
    </source>
</evidence>
<keyword evidence="4" id="KW-0029">Amino-acid transport</keyword>
<protein>
    <submittedName>
        <fullName evidence="7">ABC transporter substrate-binding protein</fullName>
    </submittedName>
</protein>
<evidence type="ECO:0000256" key="3">
    <source>
        <dbReference type="ARBA" id="ARBA00022729"/>
    </source>
</evidence>
<evidence type="ECO:0000256" key="1">
    <source>
        <dbReference type="ARBA" id="ARBA00010062"/>
    </source>
</evidence>
<evidence type="ECO:0000313" key="8">
    <source>
        <dbReference type="Proteomes" id="UP000502179"/>
    </source>
</evidence>
<dbReference type="GO" id="GO:0006865">
    <property type="term" value="P:amino acid transport"/>
    <property type="evidence" value="ECO:0007669"/>
    <property type="project" value="UniProtKB-KW"/>
</dbReference>
<dbReference type="EMBL" id="CP048877">
    <property type="protein sequence ID" value="QIJ72233.1"/>
    <property type="molecule type" value="Genomic_DNA"/>
</dbReference>
<dbReference type="InterPro" id="IPR051010">
    <property type="entry name" value="BCAA_transport"/>
</dbReference>
<dbReference type="PRINTS" id="PR00337">
    <property type="entry name" value="LEUILEVALBP"/>
</dbReference>
<keyword evidence="8" id="KW-1185">Reference proteome</keyword>
<comment type="similarity">
    <text evidence="1">Belongs to the leucine-binding protein family.</text>
</comment>
<dbReference type="KEGG" id="tav:G4V39_08100"/>
<dbReference type="Proteomes" id="UP000502179">
    <property type="component" value="Chromosome"/>
</dbReference>
<feature type="chain" id="PRO_5026229933" evidence="5">
    <location>
        <begin position="23"/>
        <end position="367"/>
    </location>
</feature>
<evidence type="ECO:0000256" key="4">
    <source>
        <dbReference type="ARBA" id="ARBA00022970"/>
    </source>
</evidence>
<dbReference type="AlphaFoldDB" id="A0A6G7PXV0"/>
<proteinExistence type="inferred from homology"/>
<evidence type="ECO:0000259" key="6">
    <source>
        <dbReference type="Pfam" id="PF13458"/>
    </source>
</evidence>
<dbReference type="PANTHER" id="PTHR30483">
    <property type="entry name" value="LEUCINE-SPECIFIC-BINDING PROTEIN"/>
    <property type="match status" value="1"/>
</dbReference>
<sequence length="367" mass="40677">MAWFLAFIFLFAAPVWGTPAHAAPPIKIGAILDLSGPGFRKGQIYQFMAQKAVETVNQRGGIRGRPLKLIVVDDQGLVRRSLILAQRLISAEGVVALIGPSNPRAEMALRRLADREKIPLILISGDGPLFRQPAQPFTYNFKVGPALPPAVKALYRYLKSQGFQKIGLLLPSSRSGKKALIWLRAYAAEFHLKVVAREWFSPGDTDVETQLRHLDSQGAQAIVSWAEPKALATVVNSWQGKGLPPLFLGYQAASLSFTPRLLPPEVKATWPRFVLQPEDLDGRFLLALKELGRPPEYFSATAWDAIMLLAKGLNRSGANKKALRWVLENLDTIELISGTYRLDRNDHYGLRPESFIITGLIEGNLVR</sequence>
<name>A0A6G7PXV0_9BACT</name>
<keyword evidence="2" id="KW-0813">Transport</keyword>
<organism evidence="7 8">
    <name type="scientific">Thermosulfuriphilus ammonigenes</name>
    <dbReference type="NCBI Taxonomy" id="1936021"/>
    <lineage>
        <taxon>Bacteria</taxon>
        <taxon>Pseudomonadati</taxon>
        <taxon>Thermodesulfobacteriota</taxon>
        <taxon>Thermodesulfobacteria</taxon>
        <taxon>Thermodesulfobacteriales</taxon>
        <taxon>Thermodesulfobacteriaceae</taxon>
        <taxon>Thermosulfuriphilus</taxon>
    </lineage>
</organism>
<dbReference type="Pfam" id="PF13458">
    <property type="entry name" value="Peripla_BP_6"/>
    <property type="match status" value="1"/>
</dbReference>
<keyword evidence="3 5" id="KW-0732">Signal</keyword>
<dbReference type="PANTHER" id="PTHR30483:SF6">
    <property type="entry name" value="PERIPLASMIC BINDING PROTEIN OF ABC TRANSPORTER FOR NATURAL AMINO ACIDS"/>
    <property type="match status" value="1"/>
</dbReference>
<gene>
    <name evidence="7" type="ORF">G4V39_08100</name>
</gene>
<evidence type="ECO:0000313" key="7">
    <source>
        <dbReference type="EMBL" id="QIJ72233.1"/>
    </source>
</evidence>
<dbReference type="Gene3D" id="3.40.50.2300">
    <property type="match status" value="2"/>
</dbReference>
<dbReference type="RefSeq" id="WP_166032451.1">
    <property type="nucleotide sequence ID" value="NZ_CP048877.1"/>
</dbReference>
<accession>A0A6G7PXV0</accession>
<dbReference type="InterPro" id="IPR028081">
    <property type="entry name" value="Leu-bd"/>
</dbReference>
<reference evidence="7 8" key="1">
    <citation type="submission" date="2020-02" db="EMBL/GenBank/DDBJ databases">
        <title>Genome analysis of Thermosulfuriphilus ammonigenes ST65T, an anaerobic thermophilic chemolithoautotrophic bacterium isolated from a deep-sea hydrothermal vent.</title>
        <authorList>
            <person name="Slobodkina G."/>
            <person name="Allioux M."/>
            <person name="Merkel A."/>
            <person name="Alain K."/>
            <person name="Jebbar M."/>
            <person name="Slobodkin A."/>
        </authorList>
    </citation>
    <scope>NUCLEOTIDE SEQUENCE [LARGE SCALE GENOMIC DNA]</scope>
    <source>
        <strain evidence="7 8">ST65</strain>
    </source>
</reference>
<feature type="domain" description="Leucine-binding protein" evidence="6">
    <location>
        <begin position="25"/>
        <end position="348"/>
    </location>
</feature>
<dbReference type="InterPro" id="IPR028082">
    <property type="entry name" value="Peripla_BP_I"/>
</dbReference>
<feature type="signal peptide" evidence="5">
    <location>
        <begin position="1"/>
        <end position="22"/>
    </location>
</feature>
<dbReference type="SUPFAM" id="SSF53822">
    <property type="entry name" value="Periplasmic binding protein-like I"/>
    <property type="match status" value="1"/>
</dbReference>
<evidence type="ECO:0000256" key="2">
    <source>
        <dbReference type="ARBA" id="ARBA00022448"/>
    </source>
</evidence>